<dbReference type="OrthoDB" id="3257061at2759"/>
<organism>
    <name type="scientific">Serpula lacrymans var. lacrymans (strain S7.9)</name>
    <name type="common">Dry rot fungus</name>
    <dbReference type="NCBI Taxonomy" id="578457"/>
    <lineage>
        <taxon>Eukaryota</taxon>
        <taxon>Fungi</taxon>
        <taxon>Dikarya</taxon>
        <taxon>Basidiomycota</taxon>
        <taxon>Agaricomycotina</taxon>
        <taxon>Agaricomycetes</taxon>
        <taxon>Agaricomycetidae</taxon>
        <taxon>Boletales</taxon>
        <taxon>Coniophorineae</taxon>
        <taxon>Serpulaceae</taxon>
        <taxon>Serpula</taxon>
    </lineage>
</organism>
<dbReference type="EMBL" id="GL945440">
    <property type="protein sequence ID" value="EGO20760.1"/>
    <property type="molecule type" value="Genomic_DNA"/>
</dbReference>
<feature type="region of interest" description="Disordered" evidence="1">
    <location>
        <begin position="1"/>
        <end position="126"/>
    </location>
</feature>
<dbReference type="Proteomes" id="UP000008064">
    <property type="component" value="Unassembled WGS sequence"/>
</dbReference>
<dbReference type="KEGG" id="sla:SERLADRAFT_442098"/>
<sequence>MSQGRNPPPGRRLEQSLPKPQNPQCYLDKKEQQHHPPFPNPTSPDSTTGNKQTHSTKPEHHNPPVTEADVYNKNDFEEFAAEGQSIPPPTPQILPTAPNPSPIPPTSTMSNTATPKPTKFRQIDDFNGLPDRANRWMLSAKAYFYVNDDIYDSDKKKVFTALSRARLTKAQDPEAMGSDNVRAGKDSLSKKLCIPVELKIALLPDNNVPPELMDNVQYSSDIDQLKIERSNYVPDGKNLNISGVTDMEDDDDEHSSAEQEATIPLQTLEVVNASGSDIQENGLLAHALANVSKI</sequence>
<evidence type="ECO:0000313" key="2">
    <source>
        <dbReference type="EMBL" id="EGO20760.1"/>
    </source>
</evidence>
<dbReference type="HOGENOM" id="CLU_947181_0_0_1"/>
<feature type="region of interest" description="Disordered" evidence="1">
    <location>
        <begin position="238"/>
        <end position="262"/>
    </location>
</feature>
<dbReference type="GeneID" id="18815656"/>
<reference evidence="2" key="1">
    <citation type="submission" date="2011-04" db="EMBL/GenBank/DDBJ databases">
        <title>Evolution of plant cell wall degrading machinery underlies the functional diversity of forest fungi.</title>
        <authorList>
            <consortium name="US DOE Joint Genome Institute (JGI-PGF)"/>
            <person name="Eastwood D.C."/>
            <person name="Floudas D."/>
            <person name="Binder M."/>
            <person name="Majcherczyk A."/>
            <person name="Schneider P."/>
            <person name="Aerts A."/>
            <person name="Asiegbu F.O."/>
            <person name="Baker S.E."/>
            <person name="Barry K."/>
            <person name="Bendiksby M."/>
            <person name="Blumentritt M."/>
            <person name="Coutinho P.M."/>
            <person name="Cullen D."/>
            <person name="Cullen D."/>
            <person name="Gathman A."/>
            <person name="Goodell B."/>
            <person name="Henrissat B."/>
            <person name="Ihrmark K."/>
            <person name="Kauserud H."/>
            <person name="Kohler A."/>
            <person name="LaButti K."/>
            <person name="Lapidus A."/>
            <person name="Lavin J.L."/>
            <person name="Lee Y.-H."/>
            <person name="Lindquist E."/>
            <person name="Lilly W."/>
            <person name="Lucas S."/>
            <person name="Morin E."/>
            <person name="Murat C."/>
            <person name="Oguiza J.A."/>
            <person name="Park J."/>
            <person name="Pisabarro A.G."/>
            <person name="Riley R."/>
            <person name="Rosling A."/>
            <person name="Salamov A."/>
            <person name="Schmidt O."/>
            <person name="Schmutz J."/>
            <person name="Skrede I."/>
            <person name="Stenlid J."/>
            <person name="Wiebenga A."/>
            <person name="Xie X."/>
            <person name="Kues U."/>
            <person name="Hibbett D.S."/>
            <person name="Hoffmeister D."/>
            <person name="Hogberg N."/>
            <person name="Martin F."/>
            <person name="Grigoriev I.V."/>
            <person name="Watkinson S.C."/>
        </authorList>
    </citation>
    <scope>NUCLEOTIDE SEQUENCE</scope>
    <source>
        <strain evidence="2">S7.9</strain>
    </source>
</reference>
<evidence type="ECO:0000256" key="1">
    <source>
        <dbReference type="SAM" id="MobiDB-lite"/>
    </source>
</evidence>
<proteinExistence type="predicted"/>
<dbReference type="RefSeq" id="XP_007322726.1">
    <property type="nucleotide sequence ID" value="XM_007322664.1"/>
</dbReference>
<feature type="compositionally biased region" description="Pro residues" evidence="1">
    <location>
        <begin position="86"/>
        <end position="105"/>
    </location>
</feature>
<accession>F8P8K4</accession>
<gene>
    <name evidence="2" type="ORF">SERLADRAFT_442098</name>
</gene>
<name>F8P8K4_SERL9</name>
<protein>
    <submittedName>
        <fullName evidence="2">Uncharacterized protein</fullName>
    </submittedName>
</protein>
<feature type="compositionally biased region" description="Polar residues" evidence="1">
    <location>
        <begin position="43"/>
        <end position="55"/>
    </location>
</feature>
<feature type="compositionally biased region" description="Pro residues" evidence="1">
    <location>
        <begin position="1"/>
        <end position="10"/>
    </location>
</feature>
<dbReference type="AlphaFoldDB" id="F8P8K4"/>